<reference evidence="1 2" key="1">
    <citation type="submission" date="2017-03" db="EMBL/GenBank/DDBJ databases">
        <title>Phylogenomics and comparative genomics of Lactobacillus salivarius, a mammalian gut commensal.</title>
        <authorList>
            <person name="Harris H.M."/>
        </authorList>
    </citation>
    <scope>NUCLEOTIDE SEQUENCE [LARGE SCALE GENOMIC DNA]</scope>
    <source>
        <strain evidence="1 2">AH4231</strain>
    </source>
</reference>
<protein>
    <submittedName>
        <fullName evidence="1">Capsid protein</fullName>
    </submittedName>
</protein>
<accession>A0A1V9TLL4</accession>
<sequence length="171" mass="18229">MAEAPEKIGSFILNHKVKMEIDTAGNKNMSALESAKWARLAAGINNVTPAENDTTTNDEYYDGEGFGTSDVTSKRYQFTIAGHRLNGDPAQDYIASKQLEIGDSLKTLFKFTYPDGSYIVGVVTLTNIQATGGAPGAKQTFSVVPVFNGKPKYVSAEDAKKEQGGAPGLTA</sequence>
<evidence type="ECO:0000313" key="2">
    <source>
        <dbReference type="Proteomes" id="UP000192353"/>
    </source>
</evidence>
<dbReference type="Proteomes" id="UP000192353">
    <property type="component" value="Unassembled WGS sequence"/>
</dbReference>
<dbReference type="EMBL" id="NBEY01000033">
    <property type="protein sequence ID" value="OQR25546.1"/>
    <property type="molecule type" value="Genomic_DNA"/>
</dbReference>
<organism evidence="1 2">
    <name type="scientific">Ligilactobacillus salivarius</name>
    <dbReference type="NCBI Taxonomy" id="1624"/>
    <lineage>
        <taxon>Bacteria</taxon>
        <taxon>Bacillati</taxon>
        <taxon>Bacillota</taxon>
        <taxon>Bacilli</taxon>
        <taxon>Lactobacillales</taxon>
        <taxon>Lactobacillaceae</taxon>
        <taxon>Ligilactobacillus</taxon>
    </lineage>
</organism>
<name>A0A1V9TLL4_9LACO</name>
<dbReference type="NCBIfam" id="NF047353">
    <property type="entry name" value="tube_lmo2291"/>
    <property type="match status" value="1"/>
</dbReference>
<gene>
    <name evidence="1" type="ORF">B6U37_04170</name>
</gene>
<comment type="caution">
    <text evidence="1">The sequence shown here is derived from an EMBL/GenBank/DDBJ whole genome shotgun (WGS) entry which is preliminary data.</text>
</comment>
<dbReference type="RefSeq" id="WP_081511860.1">
    <property type="nucleotide sequence ID" value="NZ_JBCOLC010000010.1"/>
</dbReference>
<evidence type="ECO:0000313" key="1">
    <source>
        <dbReference type="EMBL" id="OQR25546.1"/>
    </source>
</evidence>
<proteinExistence type="predicted"/>
<dbReference type="AlphaFoldDB" id="A0A1V9TLL4"/>